<protein>
    <recommendedName>
        <fullName evidence="1">KIB1-4 beta-propeller domain-containing protein</fullName>
    </recommendedName>
</protein>
<evidence type="ECO:0000313" key="2">
    <source>
        <dbReference type="EMBL" id="KAL1565600.1"/>
    </source>
</evidence>
<feature type="domain" description="KIB1-4 beta-propeller" evidence="1">
    <location>
        <begin position="57"/>
        <end position="341"/>
    </location>
</feature>
<evidence type="ECO:0000313" key="3">
    <source>
        <dbReference type="Proteomes" id="UP001567538"/>
    </source>
</evidence>
<dbReference type="EMBL" id="JBEAFC010000003">
    <property type="protein sequence ID" value="KAL1565600.1"/>
    <property type="molecule type" value="Genomic_DNA"/>
</dbReference>
<dbReference type="InterPro" id="IPR050942">
    <property type="entry name" value="F-box_BR-signaling"/>
</dbReference>
<reference evidence="2 3" key="1">
    <citation type="submission" date="2024-06" db="EMBL/GenBank/DDBJ databases">
        <title>A chromosome level genome sequence of Diviner's sage (Salvia divinorum).</title>
        <authorList>
            <person name="Ford S.A."/>
            <person name="Ro D.-K."/>
            <person name="Ness R.W."/>
            <person name="Phillips M.A."/>
        </authorList>
    </citation>
    <scope>NUCLEOTIDE SEQUENCE [LARGE SCALE GENOMIC DNA]</scope>
    <source>
        <strain evidence="2">SAF-2024a</strain>
        <tissue evidence="2">Leaf</tissue>
    </source>
</reference>
<dbReference type="PANTHER" id="PTHR44259:SF37">
    <property type="entry name" value="DUF1618 DOMAIN-CONTAINING PROTEIN"/>
    <property type="match status" value="1"/>
</dbReference>
<accession>A0ABD1IA61</accession>
<dbReference type="Pfam" id="PF03478">
    <property type="entry name" value="Beta-prop_KIB1-4"/>
    <property type="match status" value="1"/>
</dbReference>
<name>A0ABD1IA61_SALDI</name>
<proteinExistence type="predicted"/>
<sequence>MSLQFIFRGVRNWNWNWNYSYRMMSTTTTIMEPCKISPWLELPPPKFSAEAYDHKLYSLGEKKVVSIKKEAPPPPWAQGQVMHLGCTRGWMASFNKDKRQTFLSNPITGRHIRLPALPVSTSPYHIILTSSPHAHDCRAIITYYLSGRIALCFPGHSTTNWLPVCNQLHYLDITYSTRQKRLFCLTSDSVECWDLESPSFLWKIPLYEDDSIRRSSYPMYLVMDEHSDRLFLVIRNDLPFVGRDGSYVKSICGLGEDYPRKSLSLDVYEIDAKKGTIRYMEGSLDGLAMFVGANHSFALPAADLNLNPDSIYFVEDFDLQNYCVAEDGEIMFSSHDIGIFNYVDSKLSSIYYPSHPSQVSRIAPTFWFTPME</sequence>
<gene>
    <name evidence="2" type="ORF">AAHA92_07795</name>
</gene>
<dbReference type="InterPro" id="IPR005174">
    <property type="entry name" value="KIB1-4_b-propeller"/>
</dbReference>
<dbReference type="AlphaFoldDB" id="A0ABD1IA61"/>
<evidence type="ECO:0000259" key="1">
    <source>
        <dbReference type="Pfam" id="PF03478"/>
    </source>
</evidence>
<dbReference type="PANTHER" id="PTHR44259">
    <property type="entry name" value="OS07G0183000 PROTEIN-RELATED"/>
    <property type="match status" value="1"/>
</dbReference>
<dbReference type="Proteomes" id="UP001567538">
    <property type="component" value="Unassembled WGS sequence"/>
</dbReference>
<keyword evidence="3" id="KW-1185">Reference proteome</keyword>
<comment type="caution">
    <text evidence="2">The sequence shown here is derived from an EMBL/GenBank/DDBJ whole genome shotgun (WGS) entry which is preliminary data.</text>
</comment>
<organism evidence="2 3">
    <name type="scientific">Salvia divinorum</name>
    <name type="common">Maria pastora</name>
    <name type="synonym">Diviner's sage</name>
    <dbReference type="NCBI Taxonomy" id="28513"/>
    <lineage>
        <taxon>Eukaryota</taxon>
        <taxon>Viridiplantae</taxon>
        <taxon>Streptophyta</taxon>
        <taxon>Embryophyta</taxon>
        <taxon>Tracheophyta</taxon>
        <taxon>Spermatophyta</taxon>
        <taxon>Magnoliopsida</taxon>
        <taxon>eudicotyledons</taxon>
        <taxon>Gunneridae</taxon>
        <taxon>Pentapetalae</taxon>
        <taxon>asterids</taxon>
        <taxon>lamiids</taxon>
        <taxon>Lamiales</taxon>
        <taxon>Lamiaceae</taxon>
        <taxon>Nepetoideae</taxon>
        <taxon>Mentheae</taxon>
        <taxon>Salviinae</taxon>
        <taxon>Salvia</taxon>
        <taxon>Salvia subgen. Calosphace</taxon>
    </lineage>
</organism>